<dbReference type="AlphaFoldDB" id="A0A9W4UE32"/>
<keyword evidence="2" id="KW-1185">Reference proteome</keyword>
<gene>
    <name evidence="1" type="ORF">PDIGIT_LOCUS7784</name>
</gene>
<sequence length="168" mass="17935">MPYPLPQWPFVPNRDDVGVAVNVVVVQYSKAQRSNLASAIEPVSQSVSSGQLVAVAVGGQWSYHHPVVASLRLASSSPPTYLLLRLLLLLQPPTPIAIWPCSLSQRFARYSPLSVCRHPPAPRSDVPLLACVPCLCVISLGIFLVARSILDACLAPTAYSLGPVAISS</sequence>
<accession>A0A9W4UE32</accession>
<evidence type="ECO:0000313" key="1">
    <source>
        <dbReference type="EMBL" id="CAI6334718.1"/>
    </source>
</evidence>
<proteinExistence type="predicted"/>
<comment type="caution">
    <text evidence="1">The sequence shown here is derived from an EMBL/GenBank/DDBJ whole genome shotgun (WGS) entry which is preliminary data.</text>
</comment>
<organism evidence="1 2">
    <name type="scientific">Periconia digitata</name>
    <dbReference type="NCBI Taxonomy" id="1303443"/>
    <lineage>
        <taxon>Eukaryota</taxon>
        <taxon>Fungi</taxon>
        <taxon>Dikarya</taxon>
        <taxon>Ascomycota</taxon>
        <taxon>Pezizomycotina</taxon>
        <taxon>Dothideomycetes</taxon>
        <taxon>Pleosporomycetidae</taxon>
        <taxon>Pleosporales</taxon>
        <taxon>Massarineae</taxon>
        <taxon>Periconiaceae</taxon>
        <taxon>Periconia</taxon>
    </lineage>
</organism>
<evidence type="ECO:0000313" key="2">
    <source>
        <dbReference type="Proteomes" id="UP001152607"/>
    </source>
</evidence>
<dbReference type="Proteomes" id="UP001152607">
    <property type="component" value="Unassembled WGS sequence"/>
</dbReference>
<protein>
    <submittedName>
        <fullName evidence="1">Uncharacterized protein</fullName>
    </submittedName>
</protein>
<reference evidence="1" key="1">
    <citation type="submission" date="2023-01" db="EMBL/GenBank/DDBJ databases">
        <authorList>
            <person name="Van Ghelder C."/>
            <person name="Rancurel C."/>
        </authorList>
    </citation>
    <scope>NUCLEOTIDE SEQUENCE</scope>
    <source>
        <strain evidence="1">CNCM I-4278</strain>
    </source>
</reference>
<dbReference type="EMBL" id="CAOQHR010000005">
    <property type="protein sequence ID" value="CAI6334718.1"/>
    <property type="molecule type" value="Genomic_DNA"/>
</dbReference>
<name>A0A9W4UE32_9PLEO</name>